<dbReference type="InterPro" id="IPR000119">
    <property type="entry name" value="Hist_DNA-bd"/>
</dbReference>
<dbReference type="EMBL" id="DYUD01000023">
    <property type="protein sequence ID" value="HJG89276.1"/>
    <property type="molecule type" value="Genomic_DNA"/>
</dbReference>
<evidence type="ECO:0000256" key="2">
    <source>
        <dbReference type="ARBA" id="ARBA00023125"/>
    </source>
</evidence>
<dbReference type="SUPFAM" id="SSF47729">
    <property type="entry name" value="IHF-like DNA-binding proteins"/>
    <property type="match status" value="1"/>
</dbReference>
<dbReference type="GO" id="GO:0005829">
    <property type="term" value="C:cytosol"/>
    <property type="evidence" value="ECO:0007669"/>
    <property type="project" value="TreeGrafter"/>
</dbReference>
<dbReference type="GO" id="GO:0030527">
    <property type="term" value="F:structural constituent of chromatin"/>
    <property type="evidence" value="ECO:0007669"/>
    <property type="project" value="InterPro"/>
</dbReference>
<gene>
    <name evidence="6" type="ORF">K8U91_07390</name>
</gene>
<evidence type="ECO:0000256" key="1">
    <source>
        <dbReference type="ARBA" id="ARBA00010529"/>
    </source>
</evidence>
<evidence type="ECO:0000256" key="4">
    <source>
        <dbReference type="SAM" id="MobiDB-lite"/>
    </source>
</evidence>
<evidence type="ECO:0000313" key="7">
    <source>
        <dbReference type="Proteomes" id="UP000757103"/>
    </source>
</evidence>
<reference evidence="6" key="2">
    <citation type="submission" date="2021-09" db="EMBL/GenBank/DDBJ databases">
        <authorList>
            <person name="Gilroy R."/>
        </authorList>
    </citation>
    <scope>NUCLEOTIDE SEQUENCE</scope>
    <source>
        <strain evidence="6">CHK121-7720</strain>
    </source>
</reference>
<dbReference type="CDD" id="cd00591">
    <property type="entry name" value="HU_IHF"/>
    <property type="match status" value="1"/>
</dbReference>
<protein>
    <submittedName>
        <fullName evidence="6">HU family DNA-binding protein</fullName>
    </submittedName>
</protein>
<name>A0A921MSD1_9BACT</name>
<keyword evidence="5" id="KW-1133">Transmembrane helix</keyword>
<evidence type="ECO:0000256" key="5">
    <source>
        <dbReference type="SAM" id="Phobius"/>
    </source>
</evidence>
<sequence length="453" mass="48703">MNEKISFPDLVALLAAKLNVTKKEAEAFLKEFFTVSTEVISSGEELRINELGVFKPIWVEPRASVNVQTGEPVEIPGHYKLSFVPDKVLREAVNAPFSSFSVEILNDHVSTEAMMAVDEGELLGSRDTDSSGEEDLLAAGPAAVMSADSDAAGEVAPATESERVESEEVPTDEMAGSEPLNDAVPETPVSDPNLEIPAASEKDETTVSETEAEVETPPTIEPIEVTPTSATGEQAVKASALVPVVTEEERDYHEYLQKSASRRAFWLGALSGLGAVVVIIAAVWFFLRDDDGIKIGEYTLSLTDSEAFAPQPVANPVADTVVIPEAVDTVVEGTAASADTVPLTRESDSRNVKTNGQSAQVAPTVGQPSSEPVIETIRSGVFLTTLSRKYFGHKAFWVYIYEENKGVIKNPNQVPIGTRVVIPDAAKYHIDAKNSRSVDEAKALAVKILSRYE</sequence>
<accession>A0A921MSD1</accession>
<dbReference type="Gene3D" id="4.10.520.10">
    <property type="entry name" value="IHF-like DNA-binding proteins"/>
    <property type="match status" value="1"/>
</dbReference>
<keyword evidence="2 6" id="KW-0238">DNA-binding</keyword>
<dbReference type="InterPro" id="IPR010992">
    <property type="entry name" value="IHF-like_DNA-bd_dom_sf"/>
</dbReference>
<reference evidence="6" key="1">
    <citation type="journal article" date="2021" name="PeerJ">
        <title>Extensive microbial diversity within the chicken gut microbiome revealed by metagenomics and culture.</title>
        <authorList>
            <person name="Gilroy R."/>
            <person name="Ravi A."/>
            <person name="Getino M."/>
            <person name="Pursley I."/>
            <person name="Horton D.L."/>
            <person name="Alikhan N.F."/>
            <person name="Baker D."/>
            <person name="Gharbi K."/>
            <person name="Hall N."/>
            <person name="Watson M."/>
            <person name="Adriaenssens E.M."/>
            <person name="Foster-Nyarko E."/>
            <person name="Jarju S."/>
            <person name="Secka A."/>
            <person name="Antonio M."/>
            <person name="Oren A."/>
            <person name="Chaudhuri R.R."/>
            <person name="La Ragione R."/>
            <person name="Hildebrand F."/>
            <person name="Pallen M.J."/>
        </authorList>
    </citation>
    <scope>NUCLEOTIDE SEQUENCE</scope>
    <source>
        <strain evidence="6">CHK121-7720</strain>
    </source>
</reference>
<dbReference type="AlphaFoldDB" id="A0A921MSD1"/>
<feature type="region of interest" description="Disordered" evidence="4">
    <location>
        <begin position="145"/>
        <end position="225"/>
    </location>
</feature>
<comment type="caution">
    <text evidence="6">The sequence shown here is derived from an EMBL/GenBank/DDBJ whole genome shotgun (WGS) entry which is preliminary data.</text>
</comment>
<proteinExistence type="inferred from homology"/>
<feature type="transmembrane region" description="Helical" evidence="5">
    <location>
        <begin position="264"/>
        <end position="287"/>
    </location>
</feature>
<dbReference type="PANTHER" id="PTHR33175">
    <property type="entry name" value="DNA-BINDING PROTEIN HU"/>
    <property type="match status" value="1"/>
</dbReference>
<evidence type="ECO:0000313" key="6">
    <source>
        <dbReference type="EMBL" id="HJG89276.1"/>
    </source>
</evidence>
<dbReference type="Proteomes" id="UP000757103">
    <property type="component" value="Unassembled WGS sequence"/>
</dbReference>
<organism evidence="6 7">
    <name type="scientific">Barnesiella viscericola</name>
    <dbReference type="NCBI Taxonomy" id="397865"/>
    <lineage>
        <taxon>Bacteria</taxon>
        <taxon>Pseudomonadati</taxon>
        <taxon>Bacteroidota</taxon>
        <taxon>Bacteroidia</taxon>
        <taxon>Bacteroidales</taxon>
        <taxon>Barnesiellaceae</taxon>
        <taxon>Barnesiella</taxon>
    </lineage>
</organism>
<keyword evidence="5" id="KW-0472">Membrane</keyword>
<dbReference type="SMART" id="SM00411">
    <property type="entry name" value="BHL"/>
    <property type="match status" value="1"/>
</dbReference>
<feature type="compositionally biased region" description="Low complexity" evidence="4">
    <location>
        <begin position="215"/>
        <end position="225"/>
    </location>
</feature>
<dbReference type="RefSeq" id="WP_273306322.1">
    <property type="nucleotide sequence ID" value="NZ_DYUD01000023.1"/>
</dbReference>
<dbReference type="GO" id="GO:0003677">
    <property type="term" value="F:DNA binding"/>
    <property type="evidence" value="ECO:0007669"/>
    <property type="project" value="UniProtKB-KW"/>
</dbReference>
<evidence type="ECO:0000256" key="3">
    <source>
        <dbReference type="RuleBase" id="RU003939"/>
    </source>
</evidence>
<keyword evidence="5" id="KW-0812">Transmembrane</keyword>
<feature type="region of interest" description="Disordered" evidence="4">
    <location>
        <begin position="347"/>
        <end position="367"/>
    </location>
</feature>
<dbReference type="PANTHER" id="PTHR33175:SF2">
    <property type="entry name" value="INTEGRATION HOST FACTOR SUBUNIT ALPHA"/>
    <property type="match status" value="1"/>
</dbReference>
<feature type="compositionally biased region" description="Polar residues" evidence="4">
    <location>
        <begin position="352"/>
        <end position="367"/>
    </location>
</feature>
<dbReference type="Pfam" id="PF00216">
    <property type="entry name" value="Bac_DNA_binding"/>
    <property type="match status" value="1"/>
</dbReference>
<comment type="similarity">
    <text evidence="1 3">Belongs to the bacterial histone-like protein family.</text>
</comment>